<dbReference type="PROSITE" id="PS51038">
    <property type="entry name" value="BAH"/>
    <property type="match status" value="1"/>
</dbReference>
<dbReference type="EMBL" id="JAIWQS010000010">
    <property type="protein sequence ID" value="KAJ8753527.1"/>
    <property type="molecule type" value="Genomic_DNA"/>
</dbReference>
<dbReference type="SMART" id="SM00509">
    <property type="entry name" value="TFS2N"/>
    <property type="match status" value="1"/>
</dbReference>
<dbReference type="Pfam" id="PF01426">
    <property type="entry name" value="BAH"/>
    <property type="match status" value="1"/>
</dbReference>
<organism evidence="7 8">
    <name type="scientific">Erythroxylum novogranatense</name>
    <dbReference type="NCBI Taxonomy" id="1862640"/>
    <lineage>
        <taxon>Eukaryota</taxon>
        <taxon>Viridiplantae</taxon>
        <taxon>Streptophyta</taxon>
        <taxon>Embryophyta</taxon>
        <taxon>Tracheophyta</taxon>
        <taxon>Spermatophyta</taxon>
        <taxon>Magnoliopsida</taxon>
        <taxon>eudicotyledons</taxon>
        <taxon>Gunneridae</taxon>
        <taxon>Pentapetalae</taxon>
        <taxon>rosids</taxon>
        <taxon>fabids</taxon>
        <taxon>Malpighiales</taxon>
        <taxon>Erythroxylaceae</taxon>
        <taxon>Erythroxylum</taxon>
    </lineage>
</organism>
<feature type="compositionally biased region" description="Basic and acidic residues" evidence="4">
    <location>
        <begin position="234"/>
        <end position="258"/>
    </location>
</feature>
<proteinExistence type="predicted"/>
<feature type="region of interest" description="Disordered" evidence="4">
    <location>
        <begin position="703"/>
        <end position="724"/>
    </location>
</feature>
<feature type="compositionally biased region" description="Polar residues" evidence="4">
    <location>
        <begin position="443"/>
        <end position="461"/>
    </location>
</feature>
<dbReference type="PANTHER" id="PTHR46548">
    <property type="entry name" value="BAH AND TFIIS DOMAIN-CONTAINING PROTEIN-RELATED"/>
    <property type="match status" value="1"/>
</dbReference>
<feature type="compositionally biased region" description="Basic and acidic residues" evidence="4">
    <location>
        <begin position="1"/>
        <end position="20"/>
    </location>
</feature>
<dbReference type="InterPro" id="IPR001025">
    <property type="entry name" value="BAH_dom"/>
</dbReference>
<feature type="compositionally biased region" description="Basic and acidic residues" evidence="4">
    <location>
        <begin position="1152"/>
        <end position="1161"/>
    </location>
</feature>
<dbReference type="PROSITE" id="PS51319">
    <property type="entry name" value="TFIIS_N"/>
    <property type="match status" value="1"/>
</dbReference>
<dbReference type="PANTHER" id="PTHR46548:SF1">
    <property type="entry name" value="BAH AND TFIIS DOMAIN-CONTAINING PROTEIN-RELATED"/>
    <property type="match status" value="1"/>
</dbReference>
<feature type="compositionally biased region" description="Polar residues" evidence="4">
    <location>
        <begin position="203"/>
        <end position="227"/>
    </location>
</feature>
<feature type="compositionally biased region" description="Polar residues" evidence="4">
    <location>
        <begin position="799"/>
        <end position="821"/>
    </location>
</feature>
<dbReference type="Gene3D" id="1.20.930.10">
    <property type="entry name" value="Conserved domain common to transcription factors TFIIS, elongin A, CRSP70"/>
    <property type="match status" value="1"/>
</dbReference>
<dbReference type="SUPFAM" id="SSF47676">
    <property type="entry name" value="Conserved domain common to transcription factors TFIIS, elongin A, CRSP70"/>
    <property type="match status" value="1"/>
</dbReference>
<protein>
    <submittedName>
        <fullName evidence="7">Uncharacterized protein</fullName>
    </submittedName>
</protein>
<dbReference type="Gene3D" id="2.30.30.490">
    <property type="match status" value="1"/>
</dbReference>
<dbReference type="InterPro" id="IPR017923">
    <property type="entry name" value="TFIIS_N"/>
</dbReference>
<dbReference type="CDD" id="cd00183">
    <property type="entry name" value="TFIIS_I"/>
    <property type="match status" value="1"/>
</dbReference>
<feature type="domain" description="TFIIS N-terminal" evidence="6">
    <location>
        <begin position="331"/>
        <end position="417"/>
    </location>
</feature>
<evidence type="ECO:0000256" key="3">
    <source>
        <dbReference type="PROSITE-ProRule" id="PRU00649"/>
    </source>
</evidence>
<accession>A0AAV8SMM0</accession>
<reference evidence="7 8" key="1">
    <citation type="submission" date="2021-09" db="EMBL/GenBank/DDBJ databases">
        <title>Genomic insights and catalytic innovation underlie evolution of tropane alkaloids biosynthesis.</title>
        <authorList>
            <person name="Wang Y.-J."/>
            <person name="Tian T."/>
            <person name="Huang J.-P."/>
            <person name="Huang S.-X."/>
        </authorList>
    </citation>
    <scope>NUCLEOTIDE SEQUENCE [LARGE SCALE GENOMIC DNA]</scope>
    <source>
        <strain evidence="7">KIB-2018</strain>
        <tissue evidence="7">Leaf</tissue>
    </source>
</reference>
<feature type="region of interest" description="Disordered" evidence="4">
    <location>
        <begin position="1102"/>
        <end position="1171"/>
    </location>
</feature>
<dbReference type="GO" id="GO:0003682">
    <property type="term" value="F:chromatin binding"/>
    <property type="evidence" value="ECO:0007669"/>
    <property type="project" value="InterPro"/>
</dbReference>
<dbReference type="InterPro" id="IPR043151">
    <property type="entry name" value="BAH_sf"/>
</dbReference>
<evidence type="ECO:0000259" key="5">
    <source>
        <dbReference type="PROSITE" id="PS51038"/>
    </source>
</evidence>
<dbReference type="InterPro" id="IPR003617">
    <property type="entry name" value="TFIIS/CRSP70_N_sub"/>
</dbReference>
<feature type="region of interest" description="Disordered" evidence="4">
    <location>
        <begin position="1539"/>
        <end position="1582"/>
    </location>
</feature>
<evidence type="ECO:0000313" key="7">
    <source>
        <dbReference type="EMBL" id="KAJ8753527.1"/>
    </source>
</evidence>
<gene>
    <name evidence="7" type="ORF">K2173_022768</name>
</gene>
<feature type="compositionally biased region" description="Low complexity" evidence="4">
    <location>
        <begin position="523"/>
        <end position="537"/>
    </location>
</feature>
<feature type="region of interest" description="Disordered" evidence="4">
    <location>
        <begin position="799"/>
        <end position="846"/>
    </location>
</feature>
<dbReference type="Proteomes" id="UP001159364">
    <property type="component" value="Linkage Group LG10"/>
</dbReference>
<feature type="region of interest" description="Disordered" evidence="4">
    <location>
        <begin position="417"/>
        <end position="467"/>
    </location>
</feature>
<comment type="subcellular location">
    <subcellularLocation>
        <location evidence="1 3">Nucleus</location>
    </subcellularLocation>
</comment>
<dbReference type="GO" id="GO:0005634">
    <property type="term" value="C:nucleus"/>
    <property type="evidence" value="ECO:0007669"/>
    <property type="project" value="UniProtKB-SubCell"/>
</dbReference>
<feature type="region of interest" description="Disordered" evidence="4">
    <location>
        <begin position="1"/>
        <end position="29"/>
    </location>
</feature>
<feature type="region of interest" description="Disordered" evidence="4">
    <location>
        <begin position="500"/>
        <end position="542"/>
    </location>
</feature>
<feature type="region of interest" description="Disordered" evidence="4">
    <location>
        <begin position="593"/>
        <end position="623"/>
    </location>
</feature>
<feature type="region of interest" description="Disordered" evidence="4">
    <location>
        <begin position="1604"/>
        <end position="1626"/>
    </location>
</feature>
<dbReference type="Pfam" id="PF08711">
    <property type="entry name" value="Med26"/>
    <property type="match status" value="1"/>
</dbReference>
<evidence type="ECO:0000256" key="4">
    <source>
        <dbReference type="SAM" id="MobiDB-lite"/>
    </source>
</evidence>
<dbReference type="SMART" id="SM00439">
    <property type="entry name" value="BAH"/>
    <property type="match status" value="1"/>
</dbReference>
<feature type="compositionally biased region" description="Basic and acidic residues" evidence="4">
    <location>
        <begin position="823"/>
        <end position="835"/>
    </location>
</feature>
<evidence type="ECO:0000313" key="8">
    <source>
        <dbReference type="Proteomes" id="UP001159364"/>
    </source>
</evidence>
<feature type="region of interest" description="Disordered" evidence="4">
    <location>
        <begin position="189"/>
        <end position="258"/>
    </location>
</feature>
<keyword evidence="2 3" id="KW-0539">Nucleus</keyword>
<keyword evidence="8" id="KW-1185">Reference proteome</keyword>
<comment type="caution">
    <text evidence="7">The sequence shown here is derived from an EMBL/GenBank/DDBJ whole genome shotgun (WGS) entry which is preliminary data.</text>
</comment>
<sequence length="1626" mass="173960">MHGRSAEERKRTRHMWKEPSRSNSVAVSGDVSSSSSCLSPVNSFYKDGRKITVGECALFKPPQDSPPFIGIIRSLTTGKENKLKLGVNWLYRPAEVKLGKGILLEAAPNEIFYSFHKDEIPAASLLHPCKVAFLPKGVELPSGICSFVCRRVYDITNKCLWWLTDQDYVDERQEEVDQLLCKTRLEMHATVQPGGRSPKPMNGPTTTSQLKSAPDGVQNSTSSFHSQTKGKKRDRVDQGSEPVKRERPTKLDDGDADNNKPECFWKSEIAKFTDKGGLVDSEAVEKLVQLMQPEKCEKKINLIGRSILAGVVAATDKIDCLNWFVQMRGLPVFDEWLQEVHKGKIGSGSGLKDSDKSIEDFLLVLLRALDKLPVNLQALQMCNIGKSVNHLRSHKNLEIQKKARSLVDTWKKRVEAEMDARSGSNQTVPWTARSRLPEGNRHSGLSSEVMKSSGAQLSSSKPACAKPVHGETVVKSVSTPQGSTKAAALLASVSNNLKEGSSKNLGVSGVPDLPLASTDEKSSSSSQSHNNSQSCSSDHVKTAGFSGKEDAKSCSAVSVNANKIISGSTCHRKSINGTPGSTIHVVQKETGLSKNSLLDRNPGSEKLSQSTLTSEKAVDTPTAEGNSAKLVFKISSRGRSPAQSASGGSFEDHMVMNSRASSPVLPDRHDQSDGKEKIDAYRATITSDVNTESWQSNDFKEVLTGSDEGDGSPVAAVDEDYSRNGDDTKKLAEVVKAASSSSGNEHKLGKSRDPSFSSMNALIESCAKYAEANSTMSAGDDVGMNLLASVAAGEVSKSDMVSQIDSPQRNIPLVDNSSTGGDSRVKASSADDHGQDQSGVAEGVDDEHEKLAIVVSTSVARNSQCKSSVSQEKLIGDLAGHPNVHSSNVEETAEACLESNVKSEEMVMTTSVVPPACNVDSTLASSGKETFEDAIGGEVNADGTSDIKEHSSGTIRFECKASVSEVEMKKDAEGSLPSASLANDGEKNEELNSVVKIEQKPADVMHTQFAKRTDGDPKPPCSTKDVISESMDELKAEKANEIDCRSQSALKQKIKQESYVGSAVSDDKVELLVKNAVGNHFEERDNGGPAFQRVQRVLSVHLQEPEHQRRSRGSKMTGTEADEAEECTSTAAGGSDMEAKVEFDLNQGFNSDDGRYGDPNKSRSSGCSPVQQLISPMPLTVSSVSTSVPASITVAAAAKRPFVPPVDLLKNKGELGWKGSAATSAFRPAGPRKALEMSVGPTVFSVSDAAAPKLCRPLLDIDLNVPDERILEDLACRSSAEGTGGISGSKKKCDLAHDDLKGSVPSRNSGGFDLDLNKVDEPTDVGIHLSSNGFQLAGQLQPSKTSSGGLRICDGSNLMDFDLNDGPLVDEVLAEPTTLGQHTRNTPTSQSSVSGIRLNNRDMGNFSSWFPQGNHYPTMTIQSILPDRGEQPFQMVALGGPQRMLAPPPDATPFRSDLYRGPVLSSSPALPFPSTPFQYPVLPFGTSFPLPSTTFSGGSATYVDASIGGQLCFPSVHSQILAPAGVVPTQYSRPCVLNLPDSNSNGSSDGNKKWGRQGLDLNAGPLGPDVEGRDETGSLASRQLSVANPQAFLEEPSRIYSVAGGGVLKRKEPEGGWEGYKQSSWQ</sequence>
<name>A0AAV8SMM0_9ROSI</name>
<evidence type="ECO:0000256" key="2">
    <source>
        <dbReference type="ARBA" id="ARBA00023242"/>
    </source>
</evidence>
<evidence type="ECO:0000259" key="6">
    <source>
        <dbReference type="PROSITE" id="PS51319"/>
    </source>
</evidence>
<dbReference type="InterPro" id="IPR035441">
    <property type="entry name" value="TFIIS/LEDGF_dom_sf"/>
</dbReference>
<evidence type="ECO:0000256" key="1">
    <source>
        <dbReference type="ARBA" id="ARBA00004123"/>
    </source>
</evidence>
<feature type="domain" description="BAH" evidence="5">
    <location>
        <begin position="49"/>
        <end position="164"/>
    </location>
</feature>
<feature type="compositionally biased region" description="Polar residues" evidence="4">
    <location>
        <begin position="1162"/>
        <end position="1171"/>
    </location>
</feature>